<dbReference type="InParanoid" id="E9HXZ1"/>
<evidence type="ECO:0000313" key="2">
    <source>
        <dbReference type="EMBL" id="EFX63387.1"/>
    </source>
</evidence>
<sequence length="331" mass="37163">MHNTSPTIVILDGKITAMQQNLAGITSKLSKVQELEIKHKPHLVLISETFRKDTFSVKFKQYYVVNKNCSNQPGGGLAILIHKSLQYSMLQLPNLQTIEVIGISVSKENNGQKEMLDFVSIYIPNGHQCNEDELDQLIADNNSLIISGDFNAKHGLWETDCQHPNRSGRAVFSLLEKEEKIMLATLPNLGTRQCPNSLKLSTIDLAFMSLHLAATAEFTDLYSSPLRDPETGQLTTDLDEKARILAQQYDHTDKNSQDNPTNEQHIARMMDTPELNGLNSPITERRLRDGMSNLKSNAMGQDMVHNMMLKNLSNENKSHLLHLLNSMLQTA</sequence>
<dbReference type="AlphaFoldDB" id="E9HXZ1"/>
<evidence type="ECO:0000259" key="1">
    <source>
        <dbReference type="Pfam" id="PF14529"/>
    </source>
</evidence>
<keyword evidence="3" id="KW-1185">Reference proteome</keyword>
<feature type="domain" description="Endonuclease/exonuclease/phosphatase" evidence="1">
    <location>
        <begin position="117"/>
        <end position="215"/>
    </location>
</feature>
<dbReference type="STRING" id="6669.E9HXZ1"/>
<dbReference type="InterPro" id="IPR036691">
    <property type="entry name" value="Endo/exonu/phosph_ase_sf"/>
</dbReference>
<dbReference type="SUPFAM" id="SSF56219">
    <property type="entry name" value="DNase I-like"/>
    <property type="match status" value="1"/>
</dbReference>
<accession>E9HXZ1</accession>
<dbReference type="OrthoDB" id="6372692at2759"/>
<dbReference type="EMBL" id="GL733090">
    <property type="protein sequence ID" value="EFX63387.1"/>
    <property type="molecule type" value="Genomic_DNA"/>
</dbReference>
<dbReference type="Proteomes" id="UP000000305">
    <property type="component" value="Unassembled WGS sequence"/>
</dbReference>
<evidence type="ECO:0000313" key="3">
    <source>
        <dbReference type="Proteomes" id="UP000000305"/>
    </source>
</evidence>
<dbReference type="GO" id="GO:0003824">
    <property type="term" value="F:catalytic activity"/>
    <property type="evidence" value="ECO:0007669"/>
    <property type="project" value="InterPro"/>
</dbReference>
<dbReference type="eggNOG" id="ENOG502T55T">
    <property type="taxonomic scope" value="Eukaryota"/>
</dbReference>
<name>E9HXZ1_DAPPU</name>
<dbReference type="Pfam" id="PF14529">
    <property type="entry name" value="Exo_endo_phos_2"/>
    <property type="match status" value="1"/>
</dbReference>
<reference evidence="2 3" key="1">
    <citation type="journal article" date="2011" name="Science">
        <title>The ecoresponsive genome of Daphnia pulex.</title>
        <authorList>
            <person name="Colbourne J.K."/>
            <person name="Pfrender M.E."/>
            <person name="Gilbert D."/>
            <person name="Thomas W.K."/>
            <person name="Tucker A."/>
            <person name="Oakley T.H."/>
            <person name="Tokishita S."/>
            <person name="Aerts A."/>
            <person name="Arnold G.J."/>
            <person name="Basu M.K."/>
            <person name="Bauer D.J."/>
            <person name="Caceres C.E."/>
            <person name="Carmel L."/>
            <person name="Casola C."/>
            <person name="Choi J.H."/>
            <person name="Detter J.C."/>
            <person name="Dong Q."/>
            <person name="Dusheyko S."/>
            <person name="Eads B.D."/>
            <person name="Frohlich T."/>
            <person name="Geiler-Samerotte K.A."/>
            <person name="Gerlach D."/>
            <person name="Hatcher P."/>
            <person name="Jogdeo S."/>
            <person name="Krijgsveld J."/>
            <person name="Kriventseva E.V."/>
            <person name="Kultz D."/>
            <person name="Laforsch C."/>
            <person name="Lindquist E."/>
            <person name="Lopez J."/>
            <person name="Manak J.R."/>
            <person name="Muller J."/>
            <person name="Pangilinan J."/>
            <person name="Patwardhan R.P."/>
            <person name="Pitluck S."/>
            <person name="Pritham E.J."/>
            <person name="Rechtsteiner A."/>
            <person name="Rho M."/>
            <person name="Rogozin I.B."/>
            <person name="Sakarya O."/>
            <person name="Salamov A."/>
            <person name="Schaack S."/>
            <person name="Shapiro H."/>
            <person name="Shiga Y."/>
            <person name="Skalitzky C."/>
            <person name="Smith Z."/>
            <person name="Souvorov A."/>
            <person name="Sung W."/>
            <person name="Tang Z."/>
            <person name="Tsuchiya D."/>
            <person name="Tu H."/>
            <person name="Vos H."/>
            <person name="Wang M."/>
            <person name="Wolf Y.I."/>
            <person name="Yamagata H."/>
            <person name="Yamada T."/>
            <person name="Ye Y."/>
            <person name="Shaw J.R."/>
            <person name="Andrews J."/>
            <person name="Crease T.J."/>
            <person name="Tang H."/>
            <person name="Lucas S.M."/>
            <person name="Robertson H.M."/>
            <person name="Bork P."/>
            <person name="Koonin E.V."/>
            <person name="Zdobnov E.M."/>
            <person name="Grigoriev I.V."/>
            <person name="Lynch M."/>
            <person name="Boore J.L."/>
        </authorList>
    </citation>
    <scope>NUCLEOTIDE SEQUENCE [LARGE SCALE GENOMIC DNA]</scope>
</reference>
<dbReference type="PhylomeDB" id="E9HXZ1"/>
<dbReference type="Gene3D" id="3.60.10.10">
    <property type="entry name" value="Endonuclease/exonuclease/phosphatase"/>
    <property type="match status" value="1"/>
</dbReference>
<dbReference type="PANTHER" id="PTHR33273">
    <property type="entry name" value="DOMAIN-CONTAINING PROTEIN, PUTATIVE-RELATED"/>
    <property type="match status" value="1"/>
</dbReference>
<organism evidence="2 3">
    <name type="scientific">Daphnia pulex</name>
    <name type="common">Water flea</name>
    <dbReference type="NCBI Taxonomy" id="6669"/>
    <lineage>
        <taxon>Eukaryota</taxon>
        <taxon>Metazoa</taxon>
        <taxon>Ecdysozoa</taxon>
        <taxon>Arthropoda</taxon>
        <taxon>Crustacea</taxon>
        <taxon>Branchiopoda</taxon>
        <taxon>Diplostraca</taxon>
        <taxon>Cladocera</taxon>
        <taxon>Anomopoda</taxon>
        <taxon>Daphniidae</taxon>
        <taxon>Daphnia</taxon>
    </lineage>
</organism>
<protein>
    <recommendedName>
        <fullName evidence="1">Endonuclease/exonuclease/phosphatase domain-containing protein</fullName>
    </recommendedName>
</protein>
<proteinExistence type="predicted"/>
<gene>
    <name evidence="2" type="ORF">DAPPUDRAFT_119261</name>
</gene>
<dbReference type="PANTHER" id="PTHR33273:SF4">
    <property type="entry name" value="ENDONUCLEASE_EXONUCLEASE_PHOSPHATASE DOMAIN-CONTAINING PROTEIN"/>
    <property type="match status" value="1"/>
</dbReference>
<dbReference type="InterPro" id="IPR005135">
    <property type="entry name" value="Endo/exonuclease/phosphatase"/>
</dbReference>
<dbReference type="HOGENOM" id="CLU_840095_0_0_1"/>
<dbReference type="KEGG" id="dpx:DAPPUDRAFT_119261"/>